<evidence type="ECO:0000313" key="2">
    <source>
        <dbReference type="Proteomes" id="UP000016935"/>
    </source>
</evidence>
<proteinExistence type="predicted"/>
<evidence type="ECO:0000313" key="1">
    <source>
        <dbReference type="EMBL" id="EOA82704.1"/>
    </source>
</evidence>
<protein>
    <submittedName>
        <fullName evidence="1">Uncharacterized protein</fullName>
    </submittedName>
</protein>
<dbReference type="Proteomes" id="UP000016935">
    <property type="component" value="Unassembled WGS sequence"/>
</dbReference>
<dbReference type="EMBL" id="KB908844">
    <property type="protein sequence ID" value="EOA82704.1"/>
    <property type="molecule type" value="Genomic_DNA"/>
</dbReference>
<sequence length="68" mass="7489">MDNIARAVSLPPDPPTRSCLRAPISPERPCGCPASLAYHTSRHLQRFSNASPRPFKAKSTFATYMPCD</sequence>
<organism evidence="1 2">
    <name type="scientific">Exserohilum turcicum (strain 28A)</name>
    <name type="common">Northern leaf blight fungus</name>
    <name type="synonym">Setosphaeria turcica</name>
    <dbReference type="NCBI Taxonomy" id="671987"/>
    <lineage>
        <taxon>Eukaryota</taxon>
        <taxon>Fungi</taxon>
        <taxon>Dikarya</taxon>
        <taxon>Ascomycota</taxon>
        <taxon>Pezizomycotina</taxon>
        <taxon>Dothideomycetes</taxon>
        <taxon>Pleosporomycetidae</taxon>
        <taxon>Pleosporales</taxon>
        <taxon>Pleosporineae</taxon>
        <taxon>Pleosporaceae</taxon>
        <taxon>Exserohilum</taxon>
    </lineage>
</organism>
<reference evidence="1 2" key="2">
    <citation type="journal article" date="2013" name="PLoS Genet.">
        <title>Comparative genome structure, secondary metabolite, and effector coding capacity across Cochliobolus pathogens.</title>
        <authorList>
            <person name="Condon B.J."/>
            <person name="Leng Y."/>
            <person name="Wu D."/>
            <person name="Bushley K.E."/>
            <person name="Ohm R.A."/>
            <person name="Otillar R."/>
            <person name="Martin J."/>
            <person name="Schackwitz W."/>
            <person name="Grimwood J."/>
            <person name="MohdZainudin N."/>
            <person name="Xue C."/>
            <person name="Wang R."/>
            <person name="Manning V.A."/>
            <person name="Dhillon B."/>
            <person name="Tu Z.J."/>
            <person name="Steffenson B.J."/>
            <person name="Salamov A."/>
            <person name="Sun H."/>
            <person name="Lowry S."/>
            <person name="LaButti K."/>
            <person name="Han J."/>
            <person name="Copeland A."/>
            <person name="Lindquist E."/>
            <person name="Barry K."/>
            <person name="Schmutz J."/>
            <person name="Baker S.E."/>
            <person name="Ciuffetti L.M."/>
            <person name="Grigoriev I.V."/>
            <person name="Zhong S."/>
            <person name="Turgeon B.G."/>
        </authorList>
    </citation>
    <scope>NUCLEOTIDE SEQUENCE [LARGE SCALE GENOMIC DNA]</scope>
    <source>
        <strain evidence="2">28A</strain>
    </source>
</reference>
<name>R0JZ24_EXST2</name>
<reference evidence="1 2" key="1">
    <citation type="journal article" date="2012" name="PLoS Pathog.">
        <title>Diverse lifestyles and strategies of plant pathogenesis encoded in the genomes of eighteen Dothideomycetes fungi.</title>
        <authorList>
            <person name="Ohm R.A."/>
            <person name="Feau N."/>
            <person name="Henrissat B."/>
            <person name="Schoch C.L."/>
            <person name="Horwitz B.A."/>
            <person name="Barry K.W."/>
            <person name="Condon B.J."/>
            <person name="Copeland A.C."/>
            <person name="Dhillon B."/>
            <person name="Glaser F."/>
            <person name="Hesse C.N."/>
            <person name="Kosti I."/>
            <person name="LaButti K."/>
            <person name="Lindquist E.A."/>
            <person name="Lucas S."/>
            <person name="Salamov A.A."/>
            <person name="Bradshaw R.E."/>
            <person name="Ciuffetti L."/>
            <person name="Hamelin R.C."/>
            <person name="Kema G.H.J."/>
            <person name="Lawrence C."/>
            <person name="Scott J.A."/>
            <person name="Spatafora J.W."/>
            <person name="Turgeon B.G."/>
            <person name="de Wit P.J.G.M."/>
            <person name="Zhong S."/>
            <person name="Goodwin S.B."/>
            <person name="Grigoriev I.V."/>
        </authorList>
    </citation>
    <scope>NUCLEOTIDE SEQUENCE [LARGE SCALE GENOMIC DNA]</scope>
    <source>
        <strain evidence="2">28A</strain>
    </source>
</reference>
<dbReference type="HOGENOM" id="CLU_2795577_0_0_1"/>
<gene>
    <name evidence="1" type="ORF">SETTUDRAFT_165128</name>
</gene>
<dbReference type="RefSeq" id="XP_008029743.1">
    <property type="nucleotide sequence ID" value="XM_008031552.1"/>
</dbReference>
<dbReference type="AlphaFoldDB" id="R0JZ24"/>
<accession>R0JZ24</accession>
<keyword evidence="2" id="KW-1185">Reference proteome</keyword>
<dbReference type="GeneID" id="19399368"/>